<keyword evidence="15" id="KW-0131">Cell cycle</keyword>
<dbReference type="InterPro" id="IPR027417">
    <property type="entry name" value="P-loop_NTPase"/>
</dbReference>
<evidence type="ECO:0000256" key="16">
    <source>
        <dbReference type="RuleBase" id="RU004560"/>
    </source>
</evidence>
<gene>
    <name evidence="19" type="ORF">HK100_003047</name>
</gene>
<evidence type="ECO:0000256" key="7">
    <source>
        <dbReference type="ARBA" id="ARBA00022741"/>
    </source>
</evidence>
<feature type="compositionally biased region" description="Low complexity" evidence="17">
    <location>
        <begin position="1068"/>
        <end position="1083"/>
    </location>
</feature>
<keyword evidence="14 16" id="KW-0342">GTP-binding</keyword>
<evidence type="ECO:0000256" key="9">
    <source>
        <dbReference type="ARBA" id="ARBA00022857"/>
    </source>
</evidence>
<proteinExistence type="inferred from homology"/>
<feature type="compositionally biased region" description="Polar residues" evidence="17">
    <location>
        <begin position="326"/>
        <end position="336"/>
    </location>
</feature>
<dbReference type="Gene3D" id="1.25.10.10">
    <property type="entry name" value="Leucine-rich Repeat Variant"/>
    <property type="match status" value="1"/>
</dbReference>
<keyword evidence="5" id="KW-0132">Cell division</keyword>
<feature type="compositionally biased region" description="Polar residues" evidence="17">
    <location>
        <begin position="1247"/>
        <end position="1264"/>
    </location>
</feature>
<feature type="compositionally biased region" description="Basic and acidic residues" evidence="17">
    <location>
        <begin position="612"/>
        <end position="622"/>
    </location>
</feature>
<dbReference type="InterPro" id="IPR030379">
    <property type="entry name" value="G_SEPTIN_dom"/>
</dbReference>
<feature type="compositionally biased region" description="Acidic residues" evidence="17">
    <location>
        <begin position="581"/>
        <end position="592"/>
    </location>
</feature>
<feature type="compositionally biased region" description="Low complexity" evidence="17">
    <location>
        <begin position="1280"/>
        <end position="1294"/>
    </location>
</feature>
<dbReference type="Gene3D" id="3.40.50.300">
    <property type="entry name" value="P-loop containing nucleotide triphosphate hydrolases"/>
    <property type="match status" value="1"/>
</dbReference>
<dbReference type="InterPro" id="IPR024395">
    <property type="entry name" value="CLASP_N_dom"/>
</dbReference>
<evidence type="ECO:0000256" key="14">
    <source>
        <dbReference type="ARBA" id="ARBA00023134"/>
    </source>
</evidence>
<dbReference type="SUPFAM" id="SSF51735">
    <property type="entry name" value="NAD(P)-binding Rossmann-fold domains"/>
    <property type="match status" value="1"/>
</dbReference>
<evidence type="ECO:0000256" key="1">
    <source>
        <dbReference type="ARBA" id="ARBA00004173"/>
    </source>
</evidence>
<feature type="region of interest" description="Disordered" evidence="17">
    <location>
        <begin position="798"/>
        <end position="845"/>
    </location>
</feature>
<evidence type="ECO:0000256" key="15">
    <source>
        <dbReference type="ARBA" id="ARBA00023306"/>
    </source>
</evidence>
<evidence type="ECO:0000256" key="2">
    <source>
        <dbReference type="ARBA" id="ARBA00004186"/>
    </source>
</evidence>
<dbReference type="InterPro" id="IPR013149">
    <property type="entry name" value="ADH-like_C"/>
</dbReference>
<keyword evidence="10" id="KW-0809">Transit peptide</keyword>
<dbReference type="InterPro" id="IPR036291">
    <property type="entry name" value="NAD(P)-bd_dom_sf"/>
</dbReference>
<keyword evidence="7 16" id="KW-0547">Nucleotide-binding</keyword>
<dbReference type="GO" id="GO:0016491">
    <property type="term" value="F:oxidoreductase activity"/>
    <property type="evidence" value="ECO:0007669"/>
    <property type="project" value="UniProtKB-KW"/>
</dbReference>
<feature type="compositionally biased region" description="Polar residues" evidence="17">
    <location>
        <begin position="1295"/>
        <end position="1316"/>
    </location>
</feature>
<evidence type="ECO:0000256" key="10">
    <source>
        <dbReference type="ARBA" id="ARBA00022946"/>
    </source>
</evidence>
<feature type="region of interest" description="Disordered" evidence="17">
    <location>
        <begin position="571"/>
        <end position="622"/>
    </location>
</feature>
<dbReference type="FunFam" id="3.40.50.720:FF:000112">
    <property type="entry name" value="Enoyl-[acyl-carrier-protein] reductase 1, mitochondrial"/>
    <property type="match status" value="1"/>
</dbReference>
<comment type="caution">
    <text evidence="19">The sequence shown here is derived from an EMBL/GenBank/DDBJ whole genome shotgun (WGS) entry which is preliminary data.</text>
</comment>
<keyword evidence="20" id="KW-1185">Reference proteome</keyword>
<comment type="subcellular location">
    <subcellularLocation>
        <location evidence="2">Cytoplasm</location>
        <location evidence="2">Cytoskeleton</location>
        <location evidence="2">Spindle</location>
    </subcellularLocation>
    <subcellularLocation>
        <location evidence="1">Mitochondrion</location>
    </subcellularLocation>
</comment>
<dbReference type="GO" id="GO:0005739">
    <property type="term" value="C:mitochondrion"/>
    <property type="evidence" value="ECO:0007669"/>
    <property type="project" value="UniProtKB-SubCell"/>
</dbReference>
<comment type="similarity">
    <text evidence="4">Belongs to the zinc-containing alcohol dehydrogenase family. Quinone oxidoreductase subfamily.</text>
</comment>
<feature type="compositionally biased region" description="Low complexity" evidence="17">
    <location>
        <begin position="1328"/>
        <end position="1376"/>
    </location>
</feature>
<organism evidence="19 20">
    <name type="scientific">Physocladia obscura</name>
    <dbReference type="NCBI Taxonomy" id="109957"/>
    <lineage>
        <taxon>Eukaryota</taxon>
        <taxon>Fungi</taxon>
        <taxon>Fungi incertae sedis</taxon>
        <taxon>Chytridiomycota</taxon>
        <taxon>Chytridiomycota incertae sedis</taxon>
        <taxon>Chytridiomycetes</taxon>
        <taxon>Chytridiales</taxon>
        <taxon>Chytriomycetaceae</taxon>
        <taxon>Physocladia</taxon>
    </lineage>
</organism>
<comment type="similarity">
    <text evidence="3">Belongs to the CLASP family.</text>
</comment>
<dbReference type="EMBL" id="JADGJH010001732">
    <property type="protein sequence ID" value="KAJ3110408.1"/>
    <property type="molecule type" value="Genomic_DNA"/>
</dbReference>
<feature type="compositionally biased region" description="Low complexity" evidence="17">
    <location>
        <begin position="1203"/>
        <end position="1212"/>
    </location>
</feature>
<dbReference type="GO" id="GO:0000281">
    <property type="term" value="P:mitotic cytokinesis"/>
    <property type="evidence" value="ECO:0007669"/>
    <property type="project" value="UniProtKB-ARBA"/>
</dbReference>
<evidence type="ECO:0000313" key="20">
    <source>
        <dbReference type="Proteomes" id="UP001211907"/>
    </source>
</evidence>
<evidence type="ECO:0000313" key="19">
    <source>
        <dbReference type="EMBL" id="KAJ3110408.1"/>
    </source>
</evidence>
<keyword evidence="12" id="KW-0175">Coiled coil</keyword>
<evidence type="ECO:0000256" key="4">
    <source>
        <dbReference type="ARBA" id="ARBA00010371"/>
    </source>
</evidence>
<dbReference type="Pfam" id="PF00107">
    <property type="entry name" value="ADH_zinc_N"/>
    <property type="match status" value="1"/>
</dbReference>
<keyword evidence="6" id="KW-0493">Microtubule</keyword>
<evidence type="ECO:0000259" key="18">
    <source>
        <dbReference type="PROSITE" id="PS51719"/>
    </source>
</evidence>
<feature type="compositionally biased region" description="Polar residues" evidence="17">
    <location>
        <begin position="1183"/>
        <end position="1202"/>
    </location>
</feature>
<keyword evidence="13" id="KW-0496">Mitochondrion</keyword>
<dbReference type="GO" id="GO:0005819">
    <property type="term" value="C:spindle"/>
    <property type="evidence" value="ECO:0007669"/>
    <property type="project" value="UniProtKB-SubCell"/>
</dbReference>
<dbReference type="PANTHER" id="PTHR18884">
    <property type="entry name" value="SEPTIN"/>
    <property type="match status" value="1"/>
</dbReference>
<evidence type="ECO:0000256" key="8">
    <source>
        <dbReference type="ARBA" id="ARBA00022776"/>
    </source>
</evidence>
<keyword evidence="11" id="KW-0560">Oxidoreductase</keyword>
<evidence type="ECO:0000256" key="12">
    <source>
        <dbReference type="ARBA" id="ARBA00023054"/>
    </source>
</evidence>
<dbReference type="Gene3D" id="3.90.180.10">
    <property type="entry name" value="Medium-chain alcohol dehydrogenases, catalytic domain"/>
    <property type="match status" value="1"/>
</dbReference>
<evidence type="ECO:0000256" key="17">
    <source>
        <dbReference type="SAM" id="MobiDB-lite"/>
    </source>
</evidence>
<evidence type="ECO:0000256" key="11">
    <source>
        <dbReference type="ARBA" id="ARBA00023002"/>
    </source>
</evidence>
<evidence type="ECO:0000256" key="5">
    <source>
        <dbReference type="ARBA" id="ARBA00022618"/>
    </source>
</evidence>
<comment type="similarity">
    <text evidence="16">Belongs to the TRAFAC class TrmE-Era-EngA-EngB-Septin-like GTPase superfamily. Septin GTPase family.</text>
</comment>
<feature type="compositionally biased region" description="Low complexity" evidence="17">
    <location>
        <begin position="1033"/>
        <end position="1055"/>
    </location>
</feature>
<accession>A0AAD5SXE9</accession>
<keyword evidence="9" id="KW-0521">NADP</keyword>
<evidence type="ECO:0000256" key="13">
    <source>
        <dbReference type="ARBA" id="ARBA00023128"/>
    </source>
</evidence>
<evidence type="ECO:0000256" key="6">
    <source>
        <dbReference type="ARBA" id="ARBA00022701"/>
    </source>
</evidence>
<dbReference type="GO" id="GO:0031105">
    <property type="term" value="C:septin complex"/>
    <property type="evidence" value="ECO:0007669"/>
    <property type="project" value="UniProtKB-ARBA"/>
</dbReference>
<dbReference type="GO" id="GO:0005874">
    <property type="term" value="C:microtubule"/>
    <property type="evidence" value="ECO:0007669"/>
    <property type="project" value="UniProtKB-KW"/>
</dbReference>
<dbReference type="FunFam" id="3.40.50.300:FF:000162">
    <property type="entry name" value="septin-7 isoform X1"/>
    <property type="match status" value="1"/>
</dbReference>
<feature type="domain" description="Septin-type G" evidence="18">
    <location>
        <begin position="1999"/>
        <end position="2276"/>
    </location>
</feature>
<keyword evidence="8" id="KW-0498">Mitosis</keyword>
<dbReference type="InterPro" id="IPR011989">
    <property type="entry name" value="ARM-like"/>
</dbReference>
<name>A0AAD5SXE9_9FUNG</name>
<dbReference type="SUPFAM" id="SSF52540">
    <property type="entry name" value="P-loop containing nucleoside triphosphate hydrolases"/>
    <property type="match status" value="1"/>
</dbReference>
<protein>
    <recommendedName>
        <fullName evidence="18">Septin-type G domain-containing protein</fullName>
    </recommendedName>
</protein>
<dbReference type="Gene3D" id="3.40.50.720">
    <property type="entry name" value="NAD(P)-binding Rossmann-like Domain"/>
    <property type="match status" value="1"/>
</dbReference>
<dbReference type="CDD" id="cd01850">
    <property type="entry name" value="CDC_Septin"/>
    <property type="match status" value="1"/>
</dbReference>
<dbReference type="GO" id="GO:0032161">
    <property type="term" value="C:cleavage apparatus septin structure"/>
    <property type="evidence" value="ECO:0007669"/>
    <property type="project" value="UniProtKB-ARBA"/>
</dbReference>
<dbReference type="Proteomes" id="UP001211907">
    <property type="component" value="Unassembled WGS sequence"/>
</dbReference>
<feature type="compositionally biased region" description="Low complexity" evidence="17">
    <location>
        <begin position="1123"/>
        <end position="1140"/>
    </location>
</feature>
<dbReference type="Pfam" id="PF12348">
    <property type="entry name" value="CLASP_N"/>
    <property type="match status" value="1"/>
</dbReference>
<dbReference type="GO" id="GO:0005525">
    <property type="term" value="F:GTP binding"/>
    <property type="evidence" value="ECO:0007669"/>
    <property type="project" value="UniProtKB-KW"/>
</dbReference>
<feature type="region of interest" description="Disordered" evidence="17">
    <location>
        <begin position="302"/>
        <end position="371"/>
    </location>
</feature>
<feature type="region of interest" description="Disordered" evidence="17">
    <location>
        <begin position="1033"/>
        <end position="1212"/>
    </location>
</feature>
<dbReference type="PROSITE" id="PS51719">
    <property type="entry name" value="G_SEPTIN"/>
    <property type="match status" value="1"/>
</dbReference>
<feature type="region of interest" description="Disordered" evidence="17">
    <location>
        <begin position="1247"/>
        <end position="1378"/>
    </location>
</feature>
<feature type="non-terminal residue" evidence="19">
    <location>
        <position position="2283"/>
    </location>
</feature>
<dbReference type="Pfam" id="PF00735">
    <property type="entry name" value="Septin"/>
    <property type="match status" value="1"/>
</dbReference>
<dbReference type="CDD" id="cd08290">
    <property type="entry name" value="ETR"/>
    <property type="match status" value="1"/>
</dbReference>
<reference evidence="19" key="1">
    <citation type="submission" date="2020-05" db="EMBL/GenBank/DDBJ databases">
        <title>Phylogenomic resolution of chytrid fungi.</title>
        <authorList>
            <person name="Stajich J.E."/>
            <person name="Amses K."/>
            <person name="Simmons R."/>
            <person name="Seto K."/>
            <person name="Myers J."/>
            <person name="Bonds A."/>
            <person name="Quandt C.A."/>
            <person name="Barry K."/>
            <person name="Liu P."/>
            <person name="Grigoriev I."/>
            <person name="Longcore J.E."/>
            <person name="James T.Y."/>
        </authorList>
    </citation>
    <scope>NUCLEOTIDE SEQUENCE</scope>
    <source>
        <strain evidence="19">JEL0513</strain>
    </source>
</reference>
<sequence>MSQASVKLMDMAHKTVGWTLIGLTGLLSIDFGMRAFRIVNKASATSTADAFAASASMNTNRMEASGNNVAAAFAKTEDEATWTAMDKALNEFAASLTRRAAFERDAAVAQVARIRPYILQSLVSPRTTLQKTAIGVVEGCVHTLRGDFVLAMGTLALGTETLLAVLELCGRANGVVVRLARSCLLSVLPVLARDAPAAASAFAAAALAALRRPAATSTKHLRIAAVDALCAVAMHMSVLAQTPLLKLAPVVEDAVRLALTDSATEVRDSAKLLYVQYTNSFEHNQERFHSTLTPQHLKTLRLKPAPPSVSPLTSAIASPSKLKPPQAQTQLAVQSQIPPPKSPLVRPMQSNPPTPSFSASMLMSRKPPPSMSMDPLIYRRIKLQHVPRDSIDMSSLVSPAAAAAPDMSLDFETPPISLDDYDNDHESGIDDEDNFQLDCDDDDADDENINYDSADGVIISDSSNSYDKHFDGPRGFDDIGRLNSTASAENFTTDPTYVGDDITIIASIPKSTILLPLTPIAPTTLINFNATAPPSSSTPLPLDSDDAANVIVVAEGTLTLQEEVAAALRPKGGGFIPQMGDYDDDEEEEVELDPTFAWGDDDRGDNSNAPDTQEKDTDNTDEHKCVDHNCIFEQKQLDTDVTDATNITATEPVDVLDSSKTIDSNSLNITSSACDTNTSGDLKSSIAASSIATNAPVESSISLLENDSIKSTVKTISTDFDSKLENLFATPLSLATYSITPLGISGDTKTEKISAAAEPNDVNVVSAVNFFAVEVTRELTLKNDSASPVGTVESGIEAEPFLGDQQQRNISKDGNNGVEDDDDDTSTVNDDNGDGETVVSDDGIASVLESRKERGSSGSDSARTSTDVNSVGVVEEEVLIDVFGNEVSVKVEEVENIGENVSNNAADGIVEQDEIDVKKAVDLNAEKIDAQDKTPLTAGTQVGRQDVELVAKVDASQVEYISEVSEVKLTPFFDQAYDSSILQHSESAPSILTPVPEEEAVISKGLTVDTFNNPFIEVHESPQIIDSAAAFESVGSPRSSISRRSSGESSTTTTPRRPKSRISMLPMSRGRSSSGTSASGLTLPGTFRNSTSSIEDTRSKTPTPPEQLQGTPRAGIPQKRGMSLPRPMSLSSLPTPKSSSAHQTPPSSPRKPSAPALLTSPKKSVPLPAASMRASPIRDVPPRSSSPLRRAATTTSHYGATKSSSDAISSIGRSPLVGNRTLSRSTSVQGRKPVVSAPVLATFSSTERSFSTNTLRKSVSDNRITTTSSASSSRNSMPPKIESSIGSGSKITSTRTPTTVGKGSRIGTMTATTVRTSLPPRISPPLGKSASPKAAPTPSPLSKHNGSSGNNSQSHQGPTRNGSASSLSSVGSTSTARKLTKPLASSYHQLPVIPVPHSRTIGSRNHSIASTASSSAASIGSSIFPAKRVTWAPHDKLVTILGISDNDNHLHMRQNQLSDAINGGVEGVWTFLELNGGHDAWLLEDVRERLEALVGAVWKDLGILATTGSSSNKSKSVVDGITMKRGLCIFRSVLEVPGVGGGIVLGSESVTDVLKSVLTCAAVVEDMGADKLEIEYEITNTLNAFESMLSFSVLLVVLTDILGQISEATPAVREEDGEIVKSWITSHQACYEMLARVLEKTRAVKMGLYDGMNVGGNVKADIESIDWDLLTFHIAQGLENKHPLTRKAAFDCAVALCKCRGSTTELYEQVLLKSGKRTWRQFARASSKDLIPMNYDGVSDIAAATLMVNPCTAYRMLKDFVKLETGDVIIQNGANSAVGQSVIQISKAFGIKTVNMIRGTVDGGKTARPDLSEWKSKLSSLGADIVITEEEMRSREVLQQIQNLGDGMPKLGFNCVGGKSSTNLARVLANGATMVTYGGMSKEPVPVPTSLLIFKDLQVKGFWMSRWNDVVVKKGLQNEQEEMIRQLSAFVKEGKLVVPEVEIVSVVSEESVDAIKAAFSKAMGGGSGVKQVPVQKKKLNGTVGFHFLPNQVHRKSIKKGFQFTIMIVGESGLGKSTLVNTLFNAPIAPTRESPKEATNTDASKAVEINSFTSDIEENGVKLKLTVIDTPGFGDFINNAEAHKPILRSIEERYEHYLEQESRVTRKNMVDSRVHACIYFIAPTGHSLKQLDVVFMKELGAKVNLIPVIAKSDLLTEAETEAFKDRILEDIKANNIQIYYPPVHDNDDPETVQEIKEIASRIPFSVIGSNQTYEHPPGSGKHIRGRKYPWGLIEVDNEAHCDFVKLRQMLIRSHMEELKEHTLEVLYENHRSQKLVEGFGNPAK</sequence>
<dbReference type="InterPro" id="IPR016491">
    <property type="entry name" value="Septin"/>
</dbReference>
<evidence type="ECO:0000256" key="3">
    <source>
        <dbReference type="ARBA" id="ARBA00009549"/>
    </source>
</evidence>